<evidence type="ECO:0000313" key="1">
    <source>
        <dbReference type="EMBL" id="GHB83353.1"/>
    </source>
</evidence>
<name>A0A8J3D712_9BACT</name>
<dbReference type="Gene3D" id="3.40.50.150">
    <property type="entry name" value="Vaccinia Virus protein VP39"/>
    <property type="match status" value="1"/>
</dbReference>
<gene>
    <name evidence="1" type="ORF">GCM10007390_42950</name>
</gene>
<dbReference type="Proteomes" id="UP000598271">
    <property type="component" value="Unassembled WGS sequence"/>
</dbReference>
<comment type="caution">
    <text evidence="1">The sequence shown here is derived from an EMBL/GenBank/DDBJ whole genome shotgun (WGS) entry which is preliminary data.</text>
</comment>
<protein>
    <submittedName>
        <fullName evidence="1">Uncharacterized protein</fullName>
    </submittedName>
</protein>
<dbReference type="InterPro" id="IPR029063">
    <property type="entry name" value="SAM-dependent_MTases_sf"/>
</dbReference>
<accession>A0A8J3D712</accession>
<evidence type="ECO:0000313" key="2">
    <source>
        <dbReference type="Proteomes" id="UP000598271"/>
    </source>
</evidence>
<reference evidence="1 2" key="1">
    <citation type="journal article" date="2014" name="Int. J. Syst. Evol. Microbiol.">
        <title>Complete genome sequence of Corynebacterium casei LMG S-19264T (=DSM 44701T), isolated from a smear-ripened cheese.</title>
        <authorList>
            <consortium name="US DOE Joint Genome Institute (JGI-PGF)"/>
            <person name="Walter F."/>
            <person name="Albersmeier A."/>
            <person name="Kalinowski J."/>
            <person name="Ruckert C."/>
        </authorList>
    </citation>
    <scope>NUCLEOTIDE SEQUENCE [LARGE SCALE GENOMIC DNA]</scope>
    <source>
        <strain evidence="1 2">KCTC 12866</strain>
    </source>
</reference>
<proteinExistence type="predicted"/>
<keyword evidence="2" id="KW-1185">Reference proteome</keyword>
<dbReference type="EMBL" id="BMXF01000005">
    <property type="protein sequence ID" value="GHB83353.1"/>
    <property type="molecule type" value="Genomic_DNA"/>
</dbReference>
<sequence>MSEPKNLVDQNYWDESYRDIDFYIGNNSLTDWLYRNYFNQRNLQNKTVFEVGCYPGTYLVHFGKQNMEVNGIDLTTNMINLNKWLVEQKIKVNKIINDDFFQLNDHVKYDVVCSFGFIEHFKNYEEVILKHSSILNENGTLIMTTPNFRGFGQYILHRLFDKPNLKRHNLNAMNPDKWAKLLEDNGFKIIHKGYFGHYDMWFDSDVTGYKILLKEKFLKHIHPRLKKYVKSDSSFFSPFCGVIAEKQ</sequence>
<dbReference type="RefSeq" id="WP_189567210.1">
    <property type="nucleotide sequence ID" value="NZ_BMXF01000005.1"/>
</dbReference>
<dbReference type="Pfam" id="PF13489">
    <property type="entry name" value="Methyltransf_23"/>
    <property type="match status" value="1"/>
</dbReference>
<dbReference type="AlphaFoldDB" id="A0A8J3D712"/>
<dbReference type="SUPFAM" id="SSF53335">
    <property type="entry name" value="S-adenosyl-L-methionine-dependent methyltransferases"/>
    <property type="match status" value="1"/>
</dbReference>
<dbReference type="PANTHER" id="PTHR43861">
    <property type="entry name" value="TRANS-ACONITATE 2-METHYLTRANSFERASE-RELATED"/>
    <property type="match status" value="1"/>
</dbReference>
<organism evidence="1 2">
    <name type="scientific">Persicitalea jodogahamensis</name>
    <dbReference type="NCBI Taxonomy" id="402147"/>
    <lineage>
        <taxon>Bacteria</taxon>
        <taxon>Pseudomonadati</taxon>
        <taxon>Bacteroidota</taxon>
        <taxon>Cytophagia</taxon>
        <taxon>Cytophagales</taxon>
        <taxon>Spirosomataceae</taxon>
        <taxon>Persicitalea</taxon>
    </lineage>
</organism>